<organism evidence="11 12">
    <name type="scientific">Pichia californica</name>
    <dbReference type="NCBI Taxonomy" id="460514"/>
    <lineage>
        <taxon>Eukaryota</taxon>
        <taxon>Fungi</taxon>
        <taxon>Dikarya</taxon>
        <taxon>Ascomycota</taxon>
        <taxon>Saccharomycotina</taxon>
        <taxon>Pichiomycetes</taxon>
        <taxon>Pichiales</taxon>
        <taxon>Pichiaceae</taxon>
        <taxon>Pichia</taxon>
    </lineage>
</organism>
<dbReference type="Gene3D" id="3.40.50.170">
    <property type="entry name" value="Formyl transferase, N-terminal domain"/>
    <property type="match status" value="1"/>
</dbReference>
<dbReference type="EC" id="2.1.2.2" evidence="2"/>
<keyword evidence="4" id="KW-0808">Transferase</keyword>
<dbReference type="InterPro" id="IPR002376">
    <property type="entry name" value="Formyl_transf_N"/>
</dbReference>
<dbReference type="PANTHER" id="PTHR43369:SF2">
    <property type="entry name" value="PHOSPHORIBOSYLGLYCINAMIDE FORMYLTRANSFERASE"/>
    <property type="match status" value="1"/>
</dbReference>
<feature type="domain" description="Formyl transferase N-terminal" evidence="10">
    <location>
        <begin position="35"/>
        <end position="234"/>
    </location>
</feature>
<dbReference type="FunFam" id="3.40.50.170:FF:000009">
    <property type="entry name" value="Phosphoribosylglycinamide formyltransferase (Eurofung)"/>
    <property type="match status" value="1"/>
</dbReference>
<dbReference type="InterPro" id="IPR001555">
    <property type="entry name" value="GART_AS"/>
</dbReference>
<dbReference type="PROSITE" id="PS00373">
    <property type="entry name" value="GART"/>
    <property type="match status" value="1"/>
</dbReference>
<dbReference type="PANTHER" id="PTHR43369">
    <property type="entry name" value="PHOSPHORIBOSYLGLYCINAMIDE FORMYLTRANSFERASE"/>
    <property type="match status" value="1"/>
</dbReference>
<dbReference type="SUPFAM" id="SSF53328">
    <property type="entry name" value="Formyltransferase"/>
    <property type="match status" value="1"/>
</dbReference>
<evidence type="ECO:0000256" key="5">
    <source>
        <dbReference type="ARBA" id="ARBA00022755"/>
    </source>
</evidence>
<evidence type="ECO:0000256" key="3">
    <source>
        <dbReference type="ARBA" id="ARBA00022076"/>
    </source>
</evidence>
<evidence type="ECO:0000313" key="12">
    <source>
        <dbReference type="Proteomes" id="UP000697127"/>
    </source>
</evidence>
<comment type="pathway">
    <text evidence="1">Purine metabolism; IMP biosynthesis via de novo pathway; N(2)-formyl-N(1)-(5-phospho-D-ribosyl)glycinamide from N(1)-(5-phospho-D-ribosyl)glycinamide (10-formyl THF route): step 1/1.</text>
</comment>
<comment type="similarity">
    <text evidence="6">Belongs to the GART family.</text>
</comment>
<keyword evidence="5" id="KW-0658">Purine biosynthesis</keyword>
<dbReference type="GO" id="GO:0004644">
    <property type="term" value="F:phosphoribosylglycinamide formyltransferase activity"/>
    <property type="evidence" value="ECO:0007669"/>
    <property type="project" value="UniProtKB-EC"/>
</dbReference>
<dbReference type="HAMAP" id="MF_01930">
    <property type="entry name" value="PurN"/>
    <property type="match status" value="1"/>
</dbReference>
<dbReference type="NCBIfam" id="TIGR00639">
    <property type="entry name" value="PurN"/>
    <property type="match status" value="1"/>
</dbReference>
<evidence type="ECO:0000256" key="8">
    <source>
        <dbReference type="ARBA" id="ARBA00041682"/>
    </source>
</evidence>
<protein>
    <recommendedName>
        <fullName evidence="3">Phosphoribosylglycinamide formyltransferase</fullName>
        <ecNumber evidence="2">2.1.2.2</ecNumber>
    </recommendedName>
    <alternativeName>
        <fullName evidence="8">5'-phosphoribosylglycinamide transformylase</fullName>
    </alternativeName>
    <alternativeName>
        <fullName evidence="7">GAR transformylase</fullName>
    </alternativeName>
</protein>
<evidence type="ECO:0000256" key="4">
    <source>
        <dbReference type="ARBA" id="ARBA00022679"/>
    </source>
</evidence>
<evidence type="ECO:0000256" key="2">
    <source>
        <dbReference type="ARBA" id="ARBA00012254"/>
    </source>
</evidence>
<dbReference type="AlphaFoldDB" id="A0A9P6WKU6"/>
<evidence type="ECO:0000256" key="7">
    <source>
        <dbReference type="ARBA" id="ARBA00041324"/>
    </source>
</evidence>
<name>A0A9P6WKU6_9ASCO</name>
<evidence type="ECO:0000256" key="1">
    <source>
        <dbReference type="ARBA" id="ARBA00005054"/>
    </source>
</evidence>
<keyword evidence="12" id="KW-1185">Reference proteome</keyword>
<dbReference type="GO" id="GO:0006189">
    <property type="term" value="P:'de novo' IMP biosynthetic process"/>
    <property type="evidence" value="ECO:0007669"/>
    <property type="project" value="InterPro"/>
</dbReference>
<comment type="caution">
    <text evidence="11">The sequence shown here is derived from an EMBL/GenBank/DDBJ whole genome shotgun (WGS) entry which is preliminary data.</text>
</comment>
<dbReference type="InterPro" id="IPR004607">
    <property type="entry name" value="GART"/>
</dbReference>
<dbReference type="CDD" id="cd08645">
    <property type="entry name" value="FMT_core_GART"/>
    <property type="match status" value="1"/>
</dbReference>
<accession>A0A9P6WKU6</accession>
<dbReference type="Pfam" id="PF00551">
    <property type="entry name" value="Formyl_trans_N"/>
    <property type="match status" value="1"/>
</dbReference>
<dbReference type="InterPro" id="IPR036477">
    <property type="entry name" value="Formyl_transf_N_sf"/>
</dbReference>
<dbReference type="Proteomes" id="UP000697127">
    <property type="component" value="Unassembled WGS sequence"/>
</dbReference>
<dbReference type="EMBL" id="PUHW01000113">
    <property type="protein sequence ID" value="KAG0688915.1"/>
    <property type="molecule type" value="Genomic_DNA"/>
</dbReference>
<sequence>MFSCFSRRVKKSIKKDDQPVTETEPVRKETVALPKIVVLISGSGSNLQALIDASTVEPKKLNGKITKVISSSPTAYGLTRAANANIPSTVHTLKTYYAGIPKENTIERKTARDKFDADLAKLVIEEKPDLIICAGWMLILSISFLNPITQSKIPIINLHPALPGAFEGTHAIERSYEAGQKGEIEKGGCMIHYVIEEVDLGEPLLVKELPVTKGETVEEWEEKIHDLEHVAIVEGAALALKNAGF</sequence>
<evidence type="ECO:0000313" key="11">
    <source>
        <dbReference type="EMBL" id="KAG0688915.1"/>
    </source>
</evidence>
<comment type="catalytic activity">
    <reaction evidence="9">
        <text>N(1)-(5-phospho-beta-D-ribosyl)glycinamide + (6R)-10-formyltetrahydrofolate = N(2)-formyl-N(1)-(5-phospho-beta-D-ribosyl)glycinamide + (6S)-5,6,7,8-tetrahydrofolate + H(+)</text>
        <dbReference type="Rhea" id="RHEA:15053"/>
        <dbReference type="ChEBI" id="CHEBI:15378"/>
        <dbReference type="ChEBI" id="CHEBI:57453"/>
        <dbReference type="ChEBI" id="CHEBI:143788"/>
        <dbReference type="ChEBI" id="CHEBI:147286"/>
        <dbReference type="ChEBI" id="CHEBI:195366"/>
        <dbReference type="EC" id="2.1.2.2"/>
    </reaction>
</comment>
<gene>
    <name evidence="11" type="ORF">C6P40_000354</name>
</gene>
<evidence type="ECO:0000256" key="6">
    <source>
        <dbReference type="ARBA" id="ARBA00038440"/>
    </source>
</evidence>
<evidence type="ECO:0000259" key="10">
    <source>
        <dbReference type="Pfam" id="PF00551"/>
    </source>
</evidence>
<reference evidence="11" key="1">
    <citation type="submission" date="2020-11" db="EMBL/GenBank/DDBJ databases">
        <title>Kefir isolates.</title>
        <authorList>
            <person name="Marcisauskas S."/>
            <person name="Kim Y."/>
            <person name="Blasche S."/>
        </authorList>
    </citation>
    <scope>NUCLEOTIDE SEQUENCE</scope>
    <source>
        <strain evidence="11">Olga-1</strain>
    </source>
</reference>
<proteinExistence type="inferred from homology"/>
<dbReference type="GO" id="GO:0005737">
    <property type="term" value="C:cytoplasm"/>
    <property type="evidence" value="ECO:0007669"/>
    <property type="project" value="TreeGrafter"/>
</dbReference>
<evidence type="ECO:0000256" key="9">
    <source>
        <dbReference type="ARBA" id="ARBA00047664"/>
    </source>
</evidence>